<dbReference type="GO" id="GO:0005840">
    <property type="term" value="C:ribosome"/>
    <property type="evidence" value="ECO:0007669"/>
    <property type="project" value="UniProtKB-KW"/>
</dbReference>
<evidence type="ECO:0000259" key="1">
    <source>
        <dbReference type="PROSITE" id="PS51664"/>
    </source>
</evidence>
<dbReference type="PANTHER" id="PTHR37809">
    <property type="entry name" value="RIBOSOMAL PROTEIN S12 METHYLTHIOTRANSFERASE ACCESSORY FACTOR YCAO"/>
    <property type="match status" value="1"/>
</dbReference>
<accession>A0A1A9BA21</accession>
<name>A0A1A9BA21_9ACTN</name>
<keyword evidence="2" id="KW-0689">Ribosomal protein</keyword>
<sequence>MTRAVEPRTPITSARSVADRLADALPAGEVGDFDVSGLDRLGVPVISADHLGAGWPRAAAVGYGATVEQARTGAYGELAEALLLHGHLRTMTPRRASYRELRGAVGAHGVVDPRSLVLPAGTVVDDDQPRSWLPTLRWRTGETVLVPAEFCAADGADLPWQDPAERLIPVITNGSGAGDTVERAVAHGLLELLQRDGNTTAFRAMDAGVVIDVDEVHDPVIRLMLDRLADAGIEVLPKLASTAFGMPDVHVVGIDRQPETPALAVTACGEAVHPDREVALRKALLEYVSSRSRKVFSHAPLDLLRPVAPQAYWRREFARPAEAQESRAITAMRGWTHLDGAQLLALLEPVVLARRDSVPLSALPTVAPGSLDDQGALLAELLRRLADFDVLVVVAPGEGATVAKVIVPGLEAETMSYGRIAARGIERLRERDSPLVGLGTPPHAGAAPVVLDQAGRERLGAADAWLDLAAVARTIGPLYPLYREPTRHAVQRSGR</sequence>
<dbReference type="RefSeq" id="WP_091573709.1">
    <property type="nucleotide sequence ID" value="NZ_FLRH01000003.1"/>
</dbReference>
<dbReference type="OrthoDB" id="2379922at2"/>
<dbReference type="STRING" id="946078.GA0070622_2837"/>
<evidence type="ECO:0000313" key="2">
    <source>
        <dbReference type="EMBL" id="SBT65824.1"/>
    </source>
</evidence>
<dbReference type="PROSITE" id="PS51664">
    <property type="entry name" value="YCAO"/>
    <property type="match status" value="1"/>
</dbReference>
<feature type="domain" description="YcaO" evidence="1">
    <location>
        <begin position="62"/>
        <end position="448"/>
    </location>
</feature>
<dbReference type="PANTHER" id="PTHR37809:SF1">
    <property type="entry name" value="RIBOSOMAL PROTEIN S12 METHYLTHIOTRANSFERASE ACCESSORY FACTOR YCAO"/>
    <property type="match status" value="1"/>
</dbReference>
<dbReference type="EMBL" id="FLRH01000003">
    <property type="protein sequence ID" value="SBT65824.1"/>
    <property type="molecule type" value="Genomic_DNA"/>
</dbReference>
<keyword evidence="2" id="KW-0808">Transferase</keyword>
<dbReference type="Proteomes" id="UP000199558">
    <property type="component" value="Unassembled WGS sequence"/>
</dbReference>
<dbReference type="Pfam" id="PF02624">
    <property type="entry name" value="YcaO"/>
    <property type="match status" value="1"/>
</dbReference>
<organism evidence="2 3">
    <name type="scientific">Micromonospora sediminicola</name>
    <dbReference type="NCBI Taxonomy" id="946078"/>
    <lineage>
        <taxon>Bacteria</taxon>
        <taxon>Bacillati</taxon>
        <taxon>Actinomycetota</taxon>
        <taxon>Actinomycetes</taxon>
        <taxon>Micromonosporales</taxon>
        <taxon>Micromonosporaceae</taxon>
        <taxon>Micromonospora</taxon>
    </lineage>
</organism>
<dbReference type="InterPro" id="IPR003776">
    <property type="entry name" value="YcaO-like_dom"/>
</dbReference>
<gene>
    <name evidence="2" type="ORF">GA0070622_2837</name>
</gene>
<dbReference type="AlphaFoldDB" id="A0A1A9BA21"/>
<keyword evidence="3" id="KW-1185">Reference proteome</keyword>
<reference evidence="3" key="1">
    <citation type="submission" date="2016-06" db="EMBL/GenBank/DDBJ databases">
        <authorList>
            <person name="Varghese N."/>
            <person name="Submissions Spin"/>
        </authorList>
    </citation>
    <scope>NUCLEOTIDE SEQUENCE [LARGE SCALE GENOMIC DNA]</scope>
    <source>
        <strain evidence="3">DSM 45794</strain>
    </source>
</reference>
<evidence type="ECO:0000313" key="3">
    <source>
        <dbReference type="Proteomes" id="UP000199558"/>
    </source>
</evidence>
<dbReference type="GO" id="GO:0016740">
    <property type="term" value="F:transferase activity"/>
    <property type="evidence" value="ECO:0007669"/>
    <property type="project" value="UniProtKB-KW"/>
</dbReference>
<proteinExistence type="predicted"/>
<protein>
    <submittedName>
        <fullName evidence="2">Ribosomal protein S12 methylthiotransferase accessory factor</fullName>
    </submittedName>
</protein>
<keyword evidence="2" id="KW-0687">Ribonucleoprotein</keyword>
<dbReference type="Gene3D" id="3.30.160.660">
    <property type="match status" value="1"/>
</dbReference>